<dbReference type="SMART" id="SM00347">
    <property type="entry name" value="HTH_MARR"/>
    <property type="match status" value="1"/>
</dbReference>
<evidence type="ECO:0000256" key="3">
    <source>
        <dbReference type="ARBA" id="ARBA00023125"/>
    </source>
</evidence>
<dbReference type="GO" id="GO:0005737">
    <property type="term" value="C:cytoplasm"/>
    <property type="evidence" value="ECO:0007669"/>
    <property type="project" value="UniProtKB-SubCell"/>
</dbReference>
<proteinExistence type="inferred from homology"/>
<accession>A0AA42IE98</accession>
<dbReference type="PANTHER" id="PTHR42756">
    <property type="entry name" value="TRANSCRIPTIONAL REGULATOR, MARR"/>
    <property type="match status" value="1"/>
</dbReference>
<evidence type="ECO:0000256" key="5">
    <source>
        <dbReference type="ARBA" id="ARBA00046337"/>
    </source>
</evidence>
<dbReference type="InterPro" id="IPR055166">
    <property type="entry name" value="Transc_reg_Sar_Rot_HTH"/>
</dbReference>
<dbReference type="AlphaFoldDB" id="A0AA42IE98"/>
<comment type="similarity">
    <text evidence="5">Belongs to the SarZ family.</text>
</comment>
<evidence type="ECO:0000313" key="10">
    <source>
        <dbReference type="Proteomes" id="UP001159329"/>
    </source>
</evidence>
<dbReference type="PANTHER" id="PTHR42756:SF1">
    <property type="entry name" value="TRANSCRIPTIONAL REPRESSOR OF EMRAB OPERON"/>
    <property type="match status" value="1"/>
</dbReference>
<evidence type="ECO:0000256" key="1">
    <source>
        <dbReference type="ARBA" id="ARBA00004496"/>
    </source>
</evidence>
<dbReference type="EMBL" id="JAOEEO010000001">
    <property type="protein sequence ID" value="MDH0563766.1"/>
    <property type="molecule type" value="Genomic_DNA"/>
</dbReference>
<dbReference type="SUPFAM" id="SSF46785">
    <property type="entry name" value="Winged helix' DNA-binding domain"/>
    <property type="match status" value="1"/>
</dbReference>
<evidence type="ECO:0000256" key="6">
    <source>
        <dbReference type="ARBA" id="ARBA00047188"/>
    </source>
</evidence>
<dbReference type="Gene3D" id="1.10.10.10">
    <property type="entry name" value="Winged helix-like DNA-binding domain superfamily/Winged helix DNA-binding domain"/>
    <property type="match status" value="1"/>
</dbReference>
<evidence type="ECO:0000313" key="9">
    <source>
        <dbReference type="EMBL" id="MDH0563766.1"/>
    </source>
</evidence>
<reference evidence="9" key="1">
    <citation type="submission" date="2022-09" db="EMBL/GenBank/DDBJ databases">
        <title>Intensive care unit water sources are persistently colonized with multi-drug resistant bacteria and are the site of extensive horizontal gene transfer of antibiotic resistance genes.</title>
        <authorList>
            <person name="Diorio-Toth L."/>
        </authorList>
    </citation>
    <scope>NUCLEOTIDE SEQUENCE</scope>
    <source>
        <strain evidence="9">GD04005</strain>
    </source>
</reference>
<name>A0AA42IE98_9GAMM</name>
<dbReference type="GO" id="GO:0003700">
    <property type="term" value="F:DNA-binding transcription factor activity"/>
    <property type="evidence" value="ECO:0007669"/>
    <property type="project" value="InterPro"/>
</dbReference>
<comment type="subcellular location">
    <subcellularLocation>
        <location evidence="1">Cytoplasm</location>
    </subcellularLocation>
</comment>
<dbReference type="Pfam" id="PF22381">
    <property type="entry name" value="Staph_reg_Sar_Rot"/>
    <property type="match status" value="1"/>
</dbReference>
<dbReference type="GO" id="GO:0003677">
    <property type="term" value="F:DNA binding"/>
    <property type="evidence" value="ECO:0007669"/>
    <property type="project" value="UniProtKB-KW"/>
</dbReference>
<evidence type="ECO:0000256" key="4">
    <source>
        <dbReference type="ARBA" id="ARBA00023163"/>
    </source>
</evidence>
<evidence type="ECO:0000256" key="7">
    <source>
        <dbReference type="ARBA" id="ARBA00047207"/>
    </source>
</evidence>
<organism evidence="9 10">
    <name type="scientific">Acinetobacter courvalinii</name>
    <dbReference type="NCBI Taxonomy" id="280147"/>
    <lineage>
        <taxon>Bacteria</taxon>
        <taxon>Pseudomonadati</taxon>
        <taxon>Pseudomonadota</taxon>
        <taxon>Gammaproteobacteria</taxon>
        <taxon>Moraxellales</taxon>
        <taxon>Moraxellaceae</taxon>
        <taxon>Acinetobacter</taxon>
    </lineage>
</organism>
<dbReference type="PRINTS" id="PR00598">
    <property type="entry name" value="HTHMARR"/>
</dbReference>
<comment type="caution">
    <text evidence="9">The sequence shown here is derived from an EMBL/GenBank/DDBJ whole genome shotgun (WGS) entry which is preliminary data.</text>
</comment>
<protein>
    <recommendedName>
        <fullName evidence="6">HTH-type transcriptional regulator SarZ</fullName>
    </recommendedName>
    <alternativeName>
        <fullName evidence="7">Staphylococcal accessory regulator Z</fullName>
    </alternativeName>
</protein>
<sequence>MVVILCNKAYNQITFLISIPFLIRVNKTMNKTEHEYIIEDQVGYLLRRVYYHHLAIFQQRLDETQLTSVQFATLYSVNKLKECSQKELVDDTGIDQATIRGIIQRLKDKGLISQDPDQLDKRKVLIHITQQGKEQLQQAIPIAETITDLTLEGLNPAERIALKFLLQKILEPIKK</sequence>
<feature type="domain" description="HTH marR-type" evidence="8">
    <location>
        <begin position="39"/>
        <end position="171"/>
    </location>
</feature>
<evidence type="ECO:0000256" key="2">
    <source>
        <dbReference type="ARBA" id="ARBA00023015"/>
    </source>
</evidence>
<dbReference type="Proteomes" id="UP001159329">
    <property type="component" value="Unassembled WGS sequence"/>
</dbReference>
<keyword evidence="4" id="KW-0804">Transcription</keyword>
<dbReference type="PROSITE" id="PS50995">
    <property type="entry name" value="HTH_MARR_2"/>
    <property type="match status" value="1"/>
</dbReference>
<dbReference type="RefSeq" id="WP_262476122.1">
    <property type="nucleotide sequence ID" value="NZ_JAHPRH010000007.1"/>
</dbReference>
<dbReference type="InterPro" id="IPR036390">
    <property type="entry name" value="WH_DNA-bd_sf"/>
</dbReference>
<dbReference type="InterPro" id="IPR036388">
    <property type="entry name" value="WH-like_DNA-bd_sf"/>
</dbReference>
<keyword evidence="3" id="KW-0238">DNA-binding</keyword>
<dbReference type="InterPro" id="IPR000835">
    <property type="entry name" value="HTH_MarR-typ"/>
</dbReference>
<gene>
    <name evidence="9" type="ORF">N7644_08680</name>
</gene>
<evidence type="ECO:0000259" key="8">
    <source>
        <dbReference type="PROSITE" id="PS50995"/>
    </source>
</evidence>
<keyword evidence="2" id="KW-0805">Transcription regulation</keyword>